<evidence type="ECO:0000259" key="1">
    <source>
        <dbReference type="Pfam" id="PF08044"/>
    </source>
</evidence>
<comment type="caution">
    <text evidence="2">The sequence shown here is derived from an EMBL/GenBank/DDBJ whole genome shotgun (WGS) entry which is preliminary data.</text>
</comment>
<evidence type="ECO:0000313" key="2">
    <source>
        <dbReference type="EMBL" id="GIH40519.1"/>
    </source>
</evidence>
<protein>
    <recommendedName>
        <fullName evidence="1">DUF1707 domain-containing protein</fullName>
    </recommendedName>
</protein>
<sequence>MSSESSANKWISAFLTPRVQDGTDPSLLRASDADRERVLAVLAEAVTDGRLTPLEHEERVDQACAARTLGELAALTADLLPPESQPFRVDNRPVTAFFRSESRTGRWVVPSQVPVTSLGGKVTMDLCEALLQSRRVVVQLAVMAGTVTLVVPEGVRIVTAPSARVRTVRNEVRLPPGATGHAPDAPVIELAGFVVGGKVVARSPKRPRRGLFRRG</sequence>
<accession>A0ABQ4G0B6</accession>
<feature type="domain" description="DUF1707" evidence="1">
    <location>
        <begin position="28"/>
        <end position="79"/>
    </location>
</feature>
<dbReference type="RefSeq" id="WP_239103688.1">
    <property type="nucleotide sequence ID" value="NZ_BAAAGP010000009.1"/>
</dbReference>
<dbReference type="InterPro" id="IPR012551">
    <property type="entry name" value="DUF1707_SHOCT-like"/>
</dbReference>
<reference evidence="2 3" key="1">
    <citation type="submission" date="2021-01" db="EMBL/GenBank/DDBJ databases">
        <title>Whole genome shotgun sequence of Microbispora corallina NBRC 16416.</title>
        <authorList>
            <person name="Komaki H."/>
            <person name="Tamura T."/>
        </authorList>
    </citation>
    <scope>NUCLEOTIDE SEQUENCE [LARGE SCALE GENOMIC DNA]</scope>
    <source>
        <strain evidence="2 3">NBRC 16416</strain>
    </source>
</reference>
<dbReference type="Proteomes" id="UP000603904">
    <property type="component" value="Unassembled WGS sequence"/>
</dbReference>
<dbReference type="PANTHER" id="PTHR40763">
    <property type="entry name" value="MEMBRANE PROTEIN-RELATED"/>
    <property type="match status" value="1"/>
</dbReference>
<dbReference type="PANTHER" id="PTHR40763:SF4">
    <property type="entry name" value="DUF1707 DOMAIN-CONTAINING PROTEIN"/>
    <property type="match status" value="1"/>
</dbReference>
<evidence type="ECO:0000313" key="3">
    <source>
        <dbReference type="Proteomes" id="UP000603904"/>
    </source>
</evidence>
<proteinExistence type="predicted"/>
<name>A0ABQ4G0B6_9ACTN</name>
<dbReference type="EMBL" id="BOOC01000014">
    <property type="protein sequence ID" value="GIH40519.1"/>
    <property type="molecule type" value="Genomic_DNA"/>
</dbReference>
<keyword evidence="3" id="KW-1185">Reference proteome</keyword>
<dbReference type="Pfam" id="PF08044">
    <property type="entry name" value="DUF1707"/>
    <property type="match status" value="1"/>
</dbReference>
<gene>
    <name evidence="2" type="ORF">Mco01_35190</name>
</gene>
<organism evidence="2 3">
    <name type="scientific">Microbispora corallina</name>
    <dbReference type="NCBI Taxonomy" id="83302"/>
    <lineage>
        <taxon>Bacteria</taxon>
        <taxon>Bacillati</taxon>
        <taxon>Actinomycetota</taxon>
        <taxon>Actinomycetes</taxon>
        <taxon>Streptosporangiales</taxon>
        <taxon>Streptosporangiaceae</taxon>
        <taxon>Microbispora</taxon>
    </lineage>
</organism>